<dbReference type="InterPro" id="IPR029058">
    <property type="entry name" value="AB_hydrolase_fold"/>
</dbReference>
<dbReference type="SUPFAM" id="SSF53474">
    <property type="entry name" value="alpha/beta-Hydrolases"/>
    <property type="match status" value="1"/>
</dbReference>
<proteinExistence type="predicted"/>
<sequence length="374" mass="42473">MMDALINSRYKKQTKIIEAVWPRSHRDAVLVNGKDKLQLVYDVYTCVNSRKNGSGIFVNLLFIHASGMSRSVWDYHVAHLFDYEFDWNVNKIVTLDQASQGDSGVLNADLLGVQQDWVDGARDACKVAQNEFSMDSSALNIVIGHSAGGFQALSSGVLLPNLFQFIIIVEPVVYMNYVTLSPGFYQALLDKMQDVFPNDEAYQHYMDRRSMYTTVHPSILNRVKDFEKIVIPNGNIRTKISRRQHIICYMSLHSGASWLINSLSSIKVPVIGIFGGVSKWAPRKNRQILREKIPDYLEEMIPGGDHLLNLEQPDKFLGKLVDHISGFVSNEGGQYLKSIANDNLSIDQRRKKFEIDFENYKKTRVKVNPPPSKL</sequence>
<dbReference type="GO" id="GO:0019433">
    <property type="term" value="P:triglyceride catabolic process"/>
    <property type="evidence" value="ECO:0007669"/>
    <property type="project" value="EnsemblFungi"/>
</dbReference>
<dbReference type="PANTHER" id="PTHR43194:SF2">
    <property type="entry name" value="PEROXISOMAL MEMBRANE PROTEIN LPX1"/>
    <property type="match status" value="1"/>
</dbReference>
<dbReference type="OMA" id="DQVTHGD"/>
<dbReference type="eggNOG" id="ENOG502QT3R">
    <property type="taxonomic scope" value="Eukaryota"/>
</dbReference>
<dbReference type="OrthoDB" id="94039at2759"/>
<dbReference type="PANTHER" id="PTHR43194">
    <property type="entry name" value="HYDROLASE ALPHA/BETA FOLD FAMILY"/>
    <property type="match status" value="1"/>
</dbReference>
<dbReference type="InterPro" id="IPR000073">
    <property type="entry name" value="AB_hydrolase_1"/>
</dbReference>
<evidence type="ECO:0000313" key="3">
    <source>
        <dbReference type="Proteomes" id="UP000187013"/>
    </source>
</evidence>
<gene>
    <name evidence="2" type="ORF">ZYGR_0AD03650</name>
</gene>
<evidence type="ECO:0000313" key="2">
    <source>
        <dbReference type="EMBL" id="GAV51182.1"/>
    </source>
</evidence>
<feature type="domain" description="AB hydrolase-1" evidence="1">
    <location>
        <begin position="60"/>
        <end position="316"/>
    </location>
</feature>
<protein>
    <recommendedName>
        <fullName evidence="1">AB hydrolase-1 domain-containing protein</fullName>
    </recommendedName>
</protein>
<dbReference type="EMBL" id="BDGX01000030">
    <property type="protein sequence ID" value="GAV51182.1"/>
    <property type="molecule type" value="Genomic_DNA"/>
</dbReference>
<reference evidence="2 3" key="1">
    <citation type="submission" date="2016-08" db="EMBL/GenBank/DDBJ databases">
        <title>Draft genome sequence of allopolyploid Zygosaccharomyces rouxii.</title>
        <authorList>
            <person name="Watanabe J."/>
            <person name="Uehara K."/>
            <person name="Mogi Y."/>
            <person name="Tsukioka Y."/>
        </authorList>
    </citation>
    <scope>NUCLEOTIDE SEQUENCE [LARGE SCALE GENOMIC DNA]</scope>
    <source>
        <strain evidence="2 3">NBRC 110957</strain>
    </source>
</reference>
<dbReference type="GO" id="GO:0005782">
    <property type="term" value="C:peroxisomal matrix"/>
    <property type="evidence" value="ECO:0007669"/>
    <property type="project" value="EnsemblFungi"/>
</dbReference>
<dbReference type="InterPro" id="IPR050228">
    <property type="entry name" value="Carboxylesterase_BioH"/>
</dbReference>
<name>A0A1Q3A650_ZYGRO</name>
<dbReference type="AlphaFoldDB" id="A0A1Q3A650"/>
<comment type="caution">
    <text evidence="2">The sequence shown here is derived from an EMBL/GenBank/DDBJ whole genome shotgun (WGS) entry which is preliminary data.</text>
</comment>
<dbReference type="Proteomes" id="UP000187013">
    <property type="component" value="Unassembled WGS sequence"/>
</dbReference>
<dbReference type="Gene3D" id="3.40.50.1820">
    <property type="entry name" value="alpha/beta hydrolase"/>
    <property type="match status" value="1"/>
</dbReference>
<dbReference type="Pfam" id="PF12697">
    <property type="entry name" value="Abhydrolase_6"/>
    <property type="match status" value="1"/>
</dbReference>
<evidence type="ECO:0000259" key="1">
    <source>
        <dbReference type="Pfam" id="PF12697"/>
    </source>
</evidence>
<dbReference type="GO" id="GO:0004806">
    <property type="term" value="F:triacylglycerol lipase activity"/>
    <property type="evidence" value="ECO:0007669"/>
    <property type="project" value="EnsemblFungi"/>
</dbReference>
<accession>A0A1Q3A650</accession>
<organism evidence="2 3">
    <name type="scientific">Zygosaccharomyces rouxii</name>
    <dbReference type="NCBI Taxonomy" id="4956"/>
    <lineage>
        <taxon>Eukaryota</taxon>
        <taxon>Fungi</taxon>
        <taxon>Dikarya</taxon>
        <taxon>Ascomycota</taxon>
        <taxon>Saccharomycotina</taxon>
        <taxon>Saccharomycetes</taxon>
        <taxon>Saccharomycetales</taxon>
        <taxon>Saccharomycetaceae</taxon>
        <taxon>Zygosaccharomyces</taxon>
    </lineage>
</organism>